<evidence type="ECO:0000259" key="2">
    <source>
        <dbReference type="PROSITE" id="PS51782"/>
    </source>
</evidence>
<dbReference type="InterPro" id="IPR018712">
    <property type="entry name" value="Tle1-like_cat"/>
</dbReference>
<dbReference type="PROSITE" id="PS51782">
    <property type="entry name" value="LYSM"/>
    <property type="match status" value="1"/>
</dbReference>
<dbReference type="InterPro" id="IPR018392">
    <property type="entry name" value="LysM"/>
</dbReference>
<comment type="caution">
    <text evidence="3">The sequence shown here is derived from an EMBL/GenBank/DDBJ whole genome shotgun (WGS) entry which is preliminary data.</text>
</comment>
<dbReference type="PANTHER" id="PTHR33840:SF1">
    <property type="entry name" value="TLE1 PHOSPHOLIPASE DOMAIN-CONTAINING PROTEIN"/>
    <property type="match status" value="1"/>
</dbReference>
<dbReference type="PANTHER" id="PTHR33840">
    <property type="match status" value="1"/>
</dbReference>
<dbReference type="EMBL" id="JBHRSD010000011">
    <property type="protein sequence ID" value="MFC3032276.1"/>
    <property type="molecule type" value="Genomic_DNA"/>
</dbReference>
<organism evidence="3 4">
    <name type="scientific">Pseudoalteromonas fenneropenaei</name>
    <dbReference type="NCBI Taxonomy" id="1737459"/>
    <lineage>
        <taxon>Bacteria</taxon>
        <taxon>Pseudomonadati</taxon>
        <taxon>Pseudomonadota</taxon>
        <taxon>Gammaproteobacteria</taxon>
        <taxon>Alteromonadales</taxon>
        <taxon>Pseudoalteromonadaceae</taxon>
        <taxon>Pseudoalteromonas</taxon>
    </lineage>
</organism>
<feature type="compositionally biased region" description="Polar residues" evidence="1">
    <location>
        <begin position="723"/>
        <end position="732"/>
    </location>
</feature>
<dbReference type="Proteomes" id="UP001595453">
    <property type="component" value="Unassembled WGS sequence"/>
</dbReference>
<accession>A0ABV7CIA4</accession>
<evidence type="ECO:0000256" key="1">
    <source>
        <dbReference type="SAM" id="MobiDB-lite"/>
    </source>
</evidence>
<keyword evidence="4" id="KW-1185">Reference proteome</keyword>
<feature type="region of interest" description="Disordered" evidence="1">
    <location>
        <begin position="1"/>
        <end position="37"/>
    </location>
</feature>
<reference evidence="4" key="1">
    <citation type="journal article" date="2019" name="Int. J. Syst. Evol. Microbiol.">
        <title>The Global Catalogue of Microorganisms (GCM) 10K type strain sequencing project: providing services to taxonomists for standard genome sequencing and annotation.</title>
        <authorList>
            <consortium name="The Broad Institute Genomics Platform"/>
            <consortium name="The Broad Institute Genome Sequencing Center for Infectious Disease"/>
            <person name="Wu L."/>
            <person name="Ma J."/>
        </authorList>
    </citation>
    <scope>NUCLEOTIDE SEQUENCE [LARGE SCALE GENOMIC DNA]</scope>
    <source>
        <strain evidence="4">KCTC 42730</strain>
    </source>
</reference>
<feature type="domain" description="LysM" evidence="2">
    <location>
        <begin position="173"/>
        <end position="221"/>
    </location>
</feature>
<dbReference type="InterPro" id="IPR036779">
    <property type="entry name" value="LysM_dom_sf"/>
</dbReference>
<feature type="compositionally biased region" description="Polar residues" evidence="1">
    <location>
        <begin position="20"/>
        <end position="37"/>
    </location>
</feature>
<evidence type="ECO:0000313" key="4">
    <source>
        <dbReference type="Proteomes" id="UP001595453"/>
    </source>
</evidence>
<sequence length="732" mass="82397">MLATSPGAFTPIDDFALPQNKPQSTQPSKKQLLQSQPNTAAHWSRIPAAVKSRYSASEWVIIAREDAELFRYDTRSQIWYRQKGQWVRGSFKHYQQHKESLLFVPRVSLTTNKVSTLSGELAPATGRLSAQMRAARPIDYSAPPALPKVSLDEFGKDDTVVLEDNAFTYRRYQNHEVQSGETPQSIALKYTGFSDASSIKRSDNRWITSDNPLQVGETVQVPAGFDVIIKGAASNSEEVTLNWQGPESGTKFLSIAKAPVDFNRHWQTQLSLPAGQYQLTASAGSATATQTLIVKSLHTLQIGLFFDGTGNNYFVDKQSPDDDFEPTNIAKLYELYPESINNNIRRAYIKGIGTRDTKLQLDNGDLLTDADYSKLEMAFGIGIEDKIHIAFDWCNRFIKDIETKLGNPFEQWKVALDIYGFSRGAATARAFVNRLHRLRQGKGNDAAKYPNVGHTAARMEVRFLGLFDTVASIGLKNQLNGGHNLHLHAKASKFVYHLTALHEFRYHFPLTSILHNPKDSSSTPAPHFHERYLVGAHSDIGGGYGPNTIKREIHLATKRVSWQHNDERSTQRAQDKIASWFEVVKTKYQAYGGELILKKGRERQQTSGANHDRAVVYRVIWQRYVENSLAHIALHKMYEMALQRKVPFKPLVTLRDLELKYLIPAELQGLAKGAASQQELHTIFVRYVHHSHQFVEPNGGLINANTPQKSILKPFQGERDKYPNQSNKGDAS</sequence>
<name>A0ABV7CIA4_9GAMM</name>
<evidence type="ECO:0000313" key="3">
    <source>
        <dbReference type="EMBL" id="MFC3032276.1"/>
    </source>
</evidence>
<feature type="region of interest" description="Disordered" evidence="1">
    <location>
        <begin position="713"/>
        <end position="732"/>
    </location>
</feature>
<dbReference type="Pfam" id="PF09994">
    <property type="entry name" value="T6SS_Tle1-like_cat"/>
    <property type="match status" value="2"/>
</dbReference>
<protein>
    <submittedName>
        <fullName evidence="3">T6SS phospholipase effector Tle1-like catalytic domain-containing protein</fullName>
    </submittedName>
</protein>
<dbReference type="Gene3D" id="3.10.350.10">
    <property type="entry name" value="LysM domain"/>
    <property type="match status" value="1"/>
</dbReference>
<dbReference type="RefSeq" id="WP_377122548.1">
    <property type="nucleotide sequence ID" value="NZ_JBHRSD010000011.1"/>
</dbReference>
<proteinExistence type="predicted"/>
<gene>
    <name evidence="3" type="ORF">ACFOEE_07085</name>
</gene>